<comment type="caution">
    <text evidence="2">The sequence shown here is derived from an EMBL/GenBank/DDBJ whole genome shotgun (WGS) entry which is preliminary data.</text>
</comment>
<dbReference type="InterPro" id="IPR001322">
    <property type="entry name" value="Lamin_tail_dom"/>
</dbReference>
<accession>X1UT34</accession>
<dbReference type="EMBL" id="BARW01033159">
    <property type="protein sequence ID" value="GAJ06787.1"/>
    <property type="molecule type" value="Genomic_DNA"/>
</dbReference>
<feature type="non-terminal residue" evidence="2">
    <location>
        <position position="1"/>
    </location>
</feature>
<evidence type="ECO:0000313" key="2">
    <source>
        <dbReference type="EMBL" id="GAJ06787.1"/>
    </source>
</evidence>
<dbReference type="SUPFAM" id="SSF74853">
    <property type="entry name" value="Lamin A/C globular tail domain"/>
    <property type="match status" value="1"/>
</dbReference>
<dbReference type="AlphaFoldDB" id="X1UT34"/>
<evidence type="ECO:0000259" key="1">
    <source>
        <dbReference type="Pfam" id="PF00932"/>
    </source>
</evidence>
<name>X1UT34_9ZZZZ</name>
<gene>
    <name evidence="2" type="ORF">S12H4_52291</name>
</gene>
<organism evidence="2">
    <name type="scientific">marine sediment metagenome</name>
    <dbReference type="NCBI Taxonomy" id="412755"/>
    <lineage>
        <taxon>unclassified sequences</taxon>
        <taxon>metagenomes</taxon>
        <taxon>ecological metagenomes</taxon>
    </lineage>
</organism>
<dbReference type="InterPro" id="IPR036415">
    <property type="entry name" value="Lamin_tail_dom_sf"/>
</dbReference>
<proteinExistence type="predicted"/>
<reference evidence="2" key="1">
    <citation type="journal article" date="2014" name="Front. Microbiol.">
        <title>High frequency of phylogenetically diverse reductive dehalogenase-homologous genes in deep subseafloor sedimentary metagenomes.</title>
        <authorList>
            <person name="Kawai M."/>
            <person name="Futagami T."/>
            <person name="Toyoda A."/>
            <person name="Takaki Y."/>
            <person name="Nishi S."/>
            <person name="Hori S."/>
            <person name="Arai W."/>
            <person name="Tsubouchi T."/>
            <person name="Morono Y."/>
            <person name="Uchiyama I."/>
            <person name="Ito T."/>
            <person name="Fujiyama A."/>
            <person name="Inagaki F."/>
            <person name="Takami H."/>
        </authorList>
    </citation>
    <scope>NUCLEOTIDE SEQUENCE</scope>
    <source>
        <strain evidence="2">Expedition CK06-06</strain>
    </source>
</reference>
<feature type="domain" description="LTD" evidence="1">
    <location>
        <begin position="33"/>
        <end position="83"/>
    </location>
</feature>
<protein>
    <recommendedName>
        <fullName evidence="1">LTD domain-containing protein</fullName>
    </recommendedName>
</protein>
<sequence>ALIGEPEGSLNYGANWRASTYIGGSPGADDPEPVTNIVLNEIMAHTDYSNVQRPEHESNDWIELYNTTGTSINLAGWYLINHNRLPRCGLGLN</sequence>
<dbReference type="Pfam" id="PF00932">
    <property type="entry name" value="LTD"/>
    <property type="match status" value="1"/>
</dbReference>